<gene>
    <name evidence="1" type="ORF">ENU28_02810</name>
</gene>
<dbReference type="AlphaFoldDB" id="A0A7V4CHU9"/>
<protein>
    <submittedName>
        <fullName evidence="1">Uncharacterized protein</fullName>
    </submittedName>
</protein>
<accession>A0A7V4CHU9</accession>
<name>A0A7V4CHU9_UNCW3</name>
<dbReference type="EMBL" id="DTBX01000098">
    <property type="protein sequence ID" value="HGQ55379.1"/>
    <property type="molecule type" value="Genomic_DNA"/>
</dbReference>
<reference evidence="1" key="1">
    <citation type="journal article" date="2020" name="mSystems">
        <title>Genome- and Community-Level Interaction Insights into Carbon Utilization and Element Cycling Functions of Hydrothermarchaeota in Hydrothermal Sediment.</title>
        <authorList>
            <person name="Zhou Z."/>
            <person name="Liu Y."/>
            <person name="Xu W."/>
            <person name="Pan J."/>
            <person name="Luo Z.H."/>
            <person name="Li M."/>
        </authorList>
    </citation>
    <scope>NUCLEOTIDE SEQUENCE [LARGE SCALE GENOMIC DNA]</scope>
    <source>
        <strain evidence="1">SpSt-655</strain>
    </source>
</reference>
<comment type="caution">
    <text evidence="1">The sequence shown here is derived from an EMBL/GenBank/DDBJ whole genome shotgun (WGS) entry which is preliminary data.</text>
</comment>
<proteinExistence type="predicted"/>
<sequence>MTKKEALKKLVQFLKDNKVKVIFDSKVKEGGKCRLYERNYIIIPSTYNLEKKLSILIEAINNLNINLNEEINEIIKKYQ</sequence>
<evidence type="ECO:0000313" key="1">
    <source>
        <dbReference type="EMBL" id="HGQ55379.1"/>
    </source>
</evidence>
<organism evidence="1">
    <name type="scientific">candidate division WOR-3 bacterium</name>
    <dbReference type="NCBI Taxonomy" id="2052148"/>
    <lineage>
        <taxon>Bacteria</taxon>
        <taxon>Bacteria division WOR-3</taxon>
    </lineage>
</organism>